<dbReference type="OrthoDB" id="10386781at2759"/>
<reference evidence="6" key="1">
    <citation type="submission" date="2016-11" db="UniProtKB">
        <authorList>
            <consortium name="WormBaseParasite"/>
        </authorList>
    </citation>
    <scope>IDENTIFICATION</scope>
</reference>
<proteinExistence type="predicted"/>
<feature type="compositionally biased region" description="Basic and acidic residues" evidence="1">
    <location>
        <begin position="130"/>
        <end position="147"/>
    </location>
</feature>
<protein>
    <submittedName>
        <fullName evidence="2">(pine wood nematode) hypothetical protein</fullName>
    </submittedName>
</protein>
<evidence type="ECO:0000313" key="4">
    <source>
        <dbReference type="Proteomes" id="UP000095284"/>
    </source>
</evidence>
<name>A0A1I7SL22_BURXY</name>
<dbReference type="Proteomes" id="UP000659654">
    <property type="component" value="Unassembled WGS sequence"/>
</dbReference>
<reference evidence="3" key="2">
    <citation type="submission" date="2020-08" db="EMBL/GenBank/DDBJ databases">
        <authorList>
            <person name="Kikuchi T."/>
        </authorList>
    </citation>
    <scope>NUCLEOTIDE SEQUENCE</scope>
    <source>
        <strain evidence="2">Ka4C1</strain>
    </source>
</reference>
<evidence type="ECO:0000313" key="6">
    <source>
        <dbReference type="WBParaSite" id="BXY_1375400.1"/>
    </source>
</evidence>
<gene>
    <name evidence="2" type="ORF">BXYJ_LOCUS13972</name>
</gene>
<dbReference type="AlphaFoldDB" id="A0A1I7SL22"/>
<keyword evidence="5" id="KW-1185">Reference proteome</keyword>
<evidence type="ECO:0000313" key="5">
    <source>
        <dbReference type="Proteomes" id="UP000659654"/>
    </source>
</evidence>
<feature type="compositionally biased region" description="Acidic residues" evidence="1">
    <location>
        <begin position="107"/>
        <end position="129"/>
    </location>
</feature>
<dbReference type="EMBL" id="CAJFDI010000006">
    <property type="protein sequence ID" value="CAD5233881.1"/>
    <property type="molecule type" value="Genomic_DNA"/>
</dbReference>
<dbReference type="Proteomes" id="UP000582659">
    <property type="component" value="Unassembled WGS sequence"/>
</dbReference>
<feature type="compositionally biased region" description="Polar residues" evidence="1">
    <location>
        <begin position="24"/>
        <end position="34"/>
    </location>
</feature>
<evidence type="ECO:0000313" key="2">
    <source>
        <dbReference type="EMBL" id="CAD5233881.1"/>
    </source>
</evidence>
<evidence type="ECO:0000256" key="1">
    <source>
        <dbReference type="SAM" id="MobiDB-lite"/>
    </source>
</evidence>
<organism evidence="4 6">
    <name type="scientific">Bursaphelenchus xylophilus</name>
    <name type="common">Pinewood nematode worm</name>
    <name type="synonym">Aphelenchoides xylophilus</name>
    <dbReference type="NCBI Taxonomy" id="6326"/>
    <lineage>
        <taxon>Eukaryota</taxon>
        <taxon>Metazoa</taxon>
        <taxon>Ecdysozoa</taxon>
        <taxon>Nematoda</taxon>
        <taxon>Chromadorea</taxon>
        <taxon>Rhabditida</taxon>
        <taxon>Tylenchina</taxon>
        <taxon>Tylenchomorpha</taxon>
        <taxon>Aphelenchoidea</taxon>
        <taxon>Aphelenchoididae</taxon>
        <taxon>Bursaphelenchus</taxon>
    </lineage>
</organism>
<evidence type="ECO:0000313" key="3">
    <source>
        <dbReference type="EMBL" id="CAG9129340.1"/>
    </source>
</evidence>
<accession>A0A1I7SL22</accession>
<feature type="compositionally biased region" description="Acidic residues" evidence="1">
    <location>
        <begin position="53"/>
        <end position="69"/>
    </location>
</feature>
<sequence length="147" mass="16564">MATEISHSASMPVISVSQPIARPSQPTHSVSTAHFSGIDQFPLPSSRQLTDWKEEDDGCDEEQEFDFTPEQEILQKKKRKPSKCQTSNFLEVEGTLTHGSSTSSMLEEAENDEDTMINALDELDKEDVEEYSHSEHVKNDPESKQNH</sequence>
<dbReference type="WBParaSite" id="BXY_1375400.1">
    <property type="protein sequence ID" value="BXY_1375400.1"/>
    <property type="gene ID" value="BXY_1375400"/>
</dbReference>
<dbReference type="EMBL" id="CAJFCV020000006">
    <property type="protein sequence ID" value="CAG9129340.1"/>
    <property type="molecule type" value="Genomic_DNA"/>
</dbReference>
<feature type="region of interest" description="Disordered" evidence="1">
    <location>
        <begin position="18"/>
        <end position="147"/>
    </location>
</feature>
<dbReference type="Proteomes" id="UP000095284">
    <property type="component" value="Unplaced"/>
</dbReference>